<comment type="function">
    <text evidence="4">Catalyzes the reduction of 1-pyrroline-5-carboxylate (PCA) to L-proline.</text>
</comment>
<sequence length="276" mass="28786">MTTSTRIAFIGGGNMATAIIDGLLAAGRTPADFFVVEPFEATRQVSVAKGIATTTEPTAGLSECGIWVLATKPQTLQGACEAARPFLKADTMVVSIAAGMRIETIALWLGGHGRVVRTMPNTPAKVGLGLTGMFATAGCSAADKAAAEAVFAATGERMWVATEAMLDPITAITGSGPGYVFYFMEAMERAAIELGFTPDEARKLSVAAFRGAAELAKQDPEPLATLRERVTSKGGTTYAALSHMWDAKVGETITAALHKASERAAEMAEQLAKPAK</sequence>
<dbReference type="InterPro" id="IPR000304">
    <property type="entry name" value="Pyrroline-COOH_reductase"/>
</dbReference>
<dbReference type="EMBL" id="JBHRTI010000003">
    <property type="protein sequence ID" value="MFC3146266.1"/>
    <property type="molecule type" value="Genomic_DNA"/>
</dbReference>
<feature type="domain" description="Pyrroline-5-carboxylate reductase dimerisation" evidence="7">
    <location>
        <begin position="163"/>
        <end position="267"/>
    </location>
</feature>
<comment type="pathway">
    <text evidence="4">Amino-acid biosynthesis; L-proline biosynthesis; L-proline from L-glutamate 5-semialdehyde: step 1/1.</text>
</comment>
<dbReference type="HAMAP" id="MF_01925">
    <property type="entry name" value="P5C_reductase"/>
    <property type="match status" value="1"/>
</dbReference>
<dbReference type="Proteomes" id="UP001595556">
    <property type="component" value="Unassembled WGS sequence"/>
</dbReference>
<comment type="catalytic activity">
    <reaction evidence="4">
        <text>L-proline + NAD(+) = (S)-1-pyrroline-5-carboxylate + NADH + 2 H(+)</text>
        <dbReference type="Rhea" id="RHEA:14105"/>
        <dbReference type="ChEBI" id="CHEBI:15378"/>
        <dbReference type="ChEBI" id="CHEBI:17388"/>
        <dbReference type="ChEBI" id="CHEBI:57540"/>
        <dbReference type="ChEBI" id="CHEBI:57945"/>
        <dbReference type="ChEBI" id="CHEBI:60039"/>
        <dbReference type="EC" id="1.5.1.2"/>
    </reaction>
</comment>
<dbReference type="InterPro" id="IPR029036">
    <property type="entry name" value="P5CR_dimer"/>
</dbReference>
<dbReference type="PANTHER" id="PTHR11645:SF0">
    <property type="entry name" value="PYRROLINE-5-CARBOXYLATE REDUCTASE 3"/>
    <property type="match status" value="1"/>
</dbReference>
<dbReference type="SUPFAM" id="SSF51735">
    <property type="entry name" value="NAD(P)-binding Rossmann-fold domains"/>
    <property type="match status" value="1"/>
</dbReference>
<evidence type="ECO:0000313" key="8">
    <source>
        <dbReference type="EMBL" id="MFC3146266.1"/>
    </source>
</evidence>
<feature type="domain" description="Pyrroline-5-carboxylate reductase catalytic N-terminal" evidence="6">
    <location>
        <begin position="6"/>
        <end position="99"/>
    </location>
</feature>
<evidence type="ECO:0000313" key="9">
    <source>
        <dbReference type="Proteomes" id="UP001595556"/>
    </source>
</evidence>
<dbReference type="Pfam" id="PF14748">
    <property type="entry name" value="P5CR_dimer"/>
    <property type="match status" value="1"/>
</dbReference>
<dbReference type="Gene3D" id="3.40.50.720">
    <property type="entry name" value="NAD(P)-binding Rossmann-like Domain"/>
    <property type="match status" value="1"/>
</dbReference>
<evidence type="ECO:0000259" key="7">
    <source>
        <dbReference type="Pfam" id="PF14748"/>
    </source>
</evidence>
<keyword evidence="4" id="KW-0028">Amino-acid biosynthesis</keyword>
<evidence type="ECO:0000256" key="2">
    <source>
        <dbReference type="ARBA" id="ARBA00022857"/>
    </source>
</evidence>
<evidence type="ECO:0000256" key="4">
    <source>
        <dbReference type="HAMAP-Rule" id="MF_01925"/>
    </source>
</evidence>
<name>A0ABV7H119_9BURK</name>
<organism evidence="8 9">
    <name type="scientific">Piscinibacterium candidicorallinum</name>
    <dbReference type="NCBI Taxonomy" id="1793872"/>
    <lineage>
        <taxon>Bacteria</taxon>
        <taxon>Pseudomonadati</taxon>
        <taxon>Pseudomonadota</taxon>
        <taxon>Betaproteobacteria</taxon>
        <taxon>Burkholderiales</taxon>
        <taxon>Piscinibacterium</taxon>
    </lineage>
</organism>
<dbReference type="SUPFAM" id="SSF48179">
    <property type="entry name" value="6-phosphogluconate dehydrogenase C-terminal domain-like"/>
    <property type="match status" value="1"/>
</dbReference>
<keyword evidence="2 4" id="KW-0521">NADP</keyword>
<evidence type="ECO:0000256" key="3">
    <source>
        <dbReference type="ARBA" id="ARBA00023002"/>
    </source>
</evidence>
<evidence type="ECO:0000259" key="6">
    <source>
        <dbReference type="Pfam" id="PF03807"/>
    </source>
</evidence>
<evidence type="ECO:0000256" key="5">
    <source>
        <dbReference type="NCBIfam" id="TIGR00112"/>
    </source>
</evidence>
<comment type="subcellular location">
    <subcellularLocation>
        <location evidence="4">Cytoplasm</location>
    </subcellularLocation>
</comment>
<dbReference type="PIRSF" id="PIRSF000193">
    <property type="entry name" value="Pyrrol-5-carb_rd"/>
    <property type="match status" value="1"/>
</dbReference>
<evidence type="ECO:0000256" key="1">
    <source>
        <dbReference type="ARBA" id="ARBA00005525"/>
    </source>
</evidence>
<dbReference type="EC" id="1.5.1.2" evidence="4 5"/>
<dbReference type="RefSeq" id="WP_377300546.1">
    <property type="nucleotide sequence ID" value="NZ_CP180191.1"/>
</dbReference>
<keyword evidence="4" id="KW-0963">Cytoplasm</keyword>
<proteinExistence type="inferred from homology"/>
<accession>A0ABV7H119</accession>
<dbReference type="GO" id="GO:0004735">
    <property type="term" value="F:pyrroline-5-carboxylate reductase activity"/>
    <property type="evidence" value="ECO:0007669"/>
    <property type="project" value="UniProtKB-EC"/>
</dbReference>
<dbReference type="InterPro" id="IPR028939">
    <property type="entry name" value="P5C_Rdtase_cat_N"/>
</dbReference>
<keyword evidence="4" id="KW-0641">Proline biosynthesis</keyword>
<dbReference type="PANTHER" id="PTHR11645">
    <property type="entry name" value="PYRROLINE-5-CARBOXYLATE REDUCTASE"/>
    <property type="match status" value="1"/>
</dbReference>
<comment type="caution">
    <text evidence="8">The sequence shown here is derived from an EMBL/GenBank/DDBJ whole genome shotgun (WGS) entry which is preliminary data.</text>
</comment>
<keyword evidence="3 4" id="KW-0560">Oxidoreductase</keyword>
<dbReference type="Gene3D" id="1.10.3730.10">
    <property type="entry name" value="ProC C-terminal domain-like"/>
    <property type="match status" value="1"/>
</dbReference>
<comment type="catalytic activity">
    <reaction evidence="4">
        <text>L-proline + NADP(+) = (S)-1-pyrroline-5-carboxylate + NADPH + 2 H(+)</text>
        <dbReference type="Rhea" id="RHEA:14109"/>
        <dbReference type="ChEBI" id="CHEBI:15378"/>
        <dbReference type="ChEBI" id="CHEBI:17388"/>
        <dbReference type="ChEBI" id="CHEBI:57783"/>
        <dbReference type="ChEBI" id="CHEBI:58349"/>
        <dbReference type="ChEBI" id="CHEBI:60039"/>
        <dbReference type="EC" id="1.5.1.2"/>
    </reaction>
</comment>
<keyword evidence="9" id="KW-1185">Reference proteome</keyword>
<dbReference type="Pfam" id="PF03807">
    <property type="entry name" value="F420_oxidored"/>
    <property type="match status" value="1"/>
</dbReference>
<gene>
    <name evidence="4 8" type="primary">proC</name>
    <name evidence="8" type="ORF">ACFOEN_01270</name>
</gene>
<reference evidence="9" key="1">
    <citation type="journal article" date="2019" name="Int. J. Syst. Evol. Microbiol.">
        <title>The Global Catalogue of Microorganisms (GCM) 10K type strain sequencing project: providing services to taxonomists for standard genome sequencing and annotation.</title>
        <authorList>
            <consortium name="The Broad Institute Genomics Platform"/>
            <consortium name="The Broad Institute Genome Sequencing Center for Infectious Disease"/>
            <person name="Wu L."/>
            <person name="Ma J."/>
        </authorList>
    </citation>
    <scope>NUCLEOTIDE SEQUENCE [LARGE SCALE GENOMIC DNA]</scope>
    <source>
        <strain evidence="9">KCTC 52168</strain>
    </source>
</reference>
<dbReference type="NCBIfam" id="TIGR00112">
    <property type="entry name" value="proC"/>
    <property type="match status" value="1"/>
</dbReference>
<dbReference type="InterPro" id="IPR036291">
    <property type="entry name" value="NAD(P)-bd_dom_sf"/>
</dbReference>
<protein>
    <recommendedName>
        <fullName evidence="4 5">Pyrroline-5-carboxylate reductase</fullName>
        <shortName evidence="4">P5C reductase</shortName>
        <shortName evidence="4">P5CR</shortName>
        <ecNumber evidence="4 5">1.5.1.2</ecNumber>
    </recommendedName>
    <alternativeName>
        <fullName evidence="4">PCA reductase</fullName>
    </alternativeName>
</protein>
<dbReference type="InterPro" id="IPR008927">
    <property type="entry name" value="6-PGluconate_DH-like_C_sf"/>
</dbReference>
<comment type="similarity">
    <text evidence="1 4">Belongs to the pyrroline-5-carboxylate reductase family.</text>
</comment>